<comment type="caution">
    <text evidence="1">The sequence shown here is derived from an EMBL/GenBank/DDBJ whole genome shotgun (WGS) entry which is preliminary data.</text>
</comment>
<proteinExistence type="predicted"/>
<protein>
    <submittedName>
        <fullName evidence="1">Uncharacterized protein</fullName>
    </submittedName>
</protein>
<evidence type="ECO:0000313" key="2">
    <source>
        <dbReference type="Proteomes" id="UP001342631"/>
    </source>
</evidence>
<reference evidence="1 2" key="1">
    <citation type="journal article" date="2024" name="Arch. Microbiol.">
        <title>Corallococcus caeni sp. nov., a novel myxobacterium isolated from activated sludge.</title>
        <authorList>
            <person name="Tomita S."/>
            <person name="Nakai R."/>
            <person name="Kuroda K."/>
            <person name="Kurashita H."/>
            <person name="Hatamoto M."/>
            <person name="Yamaguchi T."/>
            <person name="Narihiro T."/>
        </authorList>
    </citation>
    <scope>NUCLEOTIDE SEQUENCE [LARGE SCALE GENOMIC DNA]</scope>
    <source>
        <strain evidence="1 2">NO1</strain>
    </source>
</reference>
<name>A0ABQ6QPZ0_9BACT</name>
<organism evidence="1 2">
    <name type="scientific">Corallococcus caeni</name>
    <dbReference type="NCBI Taxonomy" id="3082388"/>
    <lineage>
        <taxon>Bacteria</taxon>
        <taxon>Pseudomonadati</taxon>
        <taxon>Myxococcota</taxon>
        <taxon>Myxococcia</taxon>
        <taxon>Myxococcales</taxon>
        <taxon>Cystobacterineae</taxon>
        <taxon>Myxococcaceae</taxon>
        <taxon>Corallococcus</taxon>
    </lineage>
</organism>
<dbReference type="EMBL" id="BTTX01000002">
    <property type="protein sequence ID" value="GMU06080.1"/>
    <property type="molecule type" value="Genomic_DNA"/>
</dbReference>
<gene>
    <name evidence="1" type="ORF">ASNO1_23330</name>
</gene>
<dbReference type="Proteomes" id="UP001342631">
    <property type="component" value="Unassembled WGS sequence"/>
</dbReference>
<evidence type="ECO:0000313" key="1">
    <source>
        <dbReference type="EMBL" id="GMU06080.1"/>
    </source>
</evidence>
<keyword evidence="2" id="KW-1185">Reference proteome</keyword>
<sequence>MKRILLGFFIGWIASLSQETLEEDSDPPREIPGGNCFWSVKEGGAECVVTTGIEARTRIDGTPDGIHGVEGYGEKKWKCGEKRTVCGTTVECTCPFPVTAPAGGS</sequence>
<accession>A0ABQ6QPZ0</accession>
<dbReference type="RefSeq" id="WP_338276876.1">
    <property type="nucleotide sequence ID" value="NZ_BTTX01000002.1"/>
</dbReference>